<reference evidence="1" key="1">
    <citation type="journal article" date="2012" name="Nature">
        <title>The tomato genome sequence provides insights into fleshy fruit evolution.</title>
        <authorList>
            <consortium name="Tomato Genome Consortium"/>
        </authorList>
    </citation>
    <scope>NUCLEOTIDE SEQUENCE [LARGE SCALE GENOMIC DNA]</scope>
    <source>
        <strain evidence="1">cv. Heinz 1706</strain>
    </source>
</reference>
<evidence type="ECO:0000313" key="2">
    <source>
        <dbReference type="Proteomes" id="UP000004994"/>
    </source>
</evidence>
<evidence type="ECO:0000313" key="1">
    <source>
        <dbReference type="EnsemblPlants" id="Solyc04g024995.1.1"/>
    </source>
</evidence>
<dbReference type="InterPro" id="IPR053134">
    <property type="entry name" value="RNA-dir_DNA_polymerase"/>
</dbReference>
<dbReference type="Proteomes" id="UP000004994">
    <property type="component" value="Chromosome 4"/>
</dbReference>
<evidence type="ECO:0008006" key="3">
    <source>
        <dbReference type="Google" id="ProtNLM"/>
    </source>
</evidence>
<keyword evidence="2" id="KW-1185">Reference proteome</keyword>
<protein>
    <recommendedName>
        <fullName evidence="3">Reverse transcriptase domain-containing protein</fullName>
    </recommendedName>
</protein>
<dbReference type="PANTHER" id="PTHR24559:SF444">
    <property type="entry name" value="REVERSE TRANSCRIPTASE DOMAIN-CONTAINING PROTEIN"/>
    <property type="match status" value="1"/>
</dbReference>
<dbReference type="PANTHER" id="PTHR24559">
    <property type="entry name" value="TRANSPOSON TY3-I GAG-POL POLYPROTEIN"/>
    <property type="match status" value="1"/>
</dbReference>
<name>A0A3Q7G1W7_SOLLC</name>
<dbReference type="InParanoid" id="A0A3Q7G1W7"/>
<accession>A0A3Q7G1W7</accession>
<dbReference type="SUPFAM" id="SSF56672">
    <property type="entry name" value="DNA/RNA polymerases"/>
    <property type="match status" value="1"/>
</dbReference>
<proteinExistence type="predicted"/>
<dbReference type="STRING" id="4081.A0A3Q7G1W7"/>
<reference evidence="1" key="2">
    <citation type="submission" date="2019-01" db="UniProtKB">
        <authorList>
            <consortium name="EnsemblPlants"/>
        </authorList>
    </citation>
    <scope>IDENTIFICATION</scope>
    <source>
        <strain evidence="1">cv. Heinz 1706</strain>
    </source>
</reference>
<dbReference type="Gramene" id="Solyc04g024995.1.1">
    <property type="protein sequence ID" value="Solyc04g024995.1.1"/>
    <property type="gene ID" value="Solyc04g024995.1"/>
</dbReference>
<dbReference type="InterPro" id="IPR043502">
    <property type="entry name" value="DNA/RNA_pol_sf"/>
</dbReference>
<dbReference type="EnsemblPlants" id="Solyc04g024995.1.1">
    <property type="protein sequence ID" value="Solyc04g024995.1.1"/>
    <property type="gene ID" value="Solyc04g024995.1"/>
</dbReference>
<organism evidence="1">
    <name type="scientific">Solanum lycopersicum</name>
    <name type="common">Tomato</name>
    <name type="synonym">Lycopersicon esculentum</name>
    <dbReference type="NCBI Taxonomy" id="4081"/>
    <lineage>
        <taxon>Eukaryota</taxon>
        <taxon>Viridiplantae</taxon>
        <taxon>Streptophyta</taxon>
        <taxon>Embryophyta</taxon>
        <taxon>Tracheophyta</taxon>
        <taxon>Spermatophyta</taxon>
        <taxon>Magnoliopsida</taxon>
        <taxon>eudicotyledons</taxon>
        <taxon>Gunneridae</taxon>
        <taxon>Pentapetalae</taxon>
        <taxon>asterids</taxon>
        <taxon>lamiids</taxon>
        <taxon>Solanales</taxon>
        <taxon>Solanaceae</taxon>
        <taxon>Solanoideae</taxon>
        <taxon>Solaneae</taxon>
        <taxon>Solanum</taxon>
        <taxon>Solanum subgen. Lycopersicon</taxon>
    </lineage>
</organism>
<dbReference type="AlphaFoldDB" id="A0A3Q7G1W7"/>
<dbReference type="InterPro" id="IPR043128">
    <property type="entry name" value="Rev_trsase/Diguanyl_cyclase"/>
</dbReference>
<sequence>MNHNVEIGSDMLDRLAGKGWYFLLDGYSGYNKIFVAPEDQVNTTFTFLYGTITFKQMPFGLYNTQEAFYHRMMSTFYDMADETTQLFMEDLCVLAPSEYAPAFHSLATNQAPSFPRATHSSSSATMPLASVIKLESQMAKLLQHVRPWMKHVIEKFMTRVEKRMEKIMDHKRPSPTADVYSILMELASIPNNLNAFIPPLEIDHESPSTASIDYTVLDLLFKDEISSHDYSPMLGSAPAPLGHLRTQTDRV</sequence>
<dbReference type="Gene3D" id="3.30.70.270">
    <property type="match status" value="1"/>
</dbReference>